<keyword evidence="4" id="KW-0245">EGF-like domain</keyword>
<dbReference type="PROSITE" id="PS50026">
    <property type="entry name" value="EGF_3"/>
    <property type="match status" value="1"/>
</dbReference>
<dbReference type="InterPro" id="IPR022041">
    <property type="entry name" value="Methyltransf_FA"/>
</dbReference>
<dbReference type="InterPro" id="IPR001304">
    <property type="entry name" value="C-type_lectin-like"/>
</dbReference>
<dbReference type="PROSITE" id="PS01286">
    <property type="entry name" value="FA58C_2"/>
    <property type="match status" value="1"/>
</dbReference>
<dbReference type="Gene3D" id="2.10.70.10">
    <property type="entry name" value="Complement Module, domain 1"/>
    <property type="match status" value="1"/>
</dbReference>
<evidence type="ECO:0000256" key="6">
    <source>
        <dbReference type="SAM" id="MobiDB-lite"/>
    </source>
</evidence>
<feature type="region of interest" description="Disordered" evidence="6">
    <location>
        <begin position="920"/>
        <end position="941"/>
    </location>
</feature>
<dbReference type="InterPro" id="IPR016187">
    <property type="entry name" value="CTDL_fold"/>
</dbReference>
<dbReference type="Proteomes" id="UP000838412">
    <property type="component" value="Chromosome 16"/>
</dbReference>
<dbReference type="SMART" id="SM00032">
    <property type="entry name" value="CCP"/>
    <property type="match status" value="1"/>
</dbReference>
<dbReference type="PROSITE" id="PS51406">
    <property type="entry name" value="FIBRINOGEN_C_2"/>
    <property type="match status" value="1"/>
</dbReference>
<dbReference type="EMBL" id="OV696701">
    <property type="protein sequence ID" value="CAH1247959.1"/>
    <property type="molecule type" value="Genomic_DNA"/>
</dbReference>
<evidence type="ECO:0000256" key="4">
    <source>
        <dbReference type="PROSITE-ProRule" id="PRU00076"/>
    </source>
</evidence>
<dbReference type="PROSITE" id="PS50041">
    <property type="entry name" value="C_TYPE_LECTIN_2"/>
    <property type="match status" value="2"/>
</dbReference>
<evidence type="ECO:0000256" key="1">
    <source>
        <dbReference type="ARBA" id="ARBA00022729"/>
    </source>
</evidence>
<dbReference type="PANTHER" id="PTHR19143">
    <property type="entry name" value="FIBRINOGEN/TENASCIN/ANGIOPOEITIN"/>
    <property type="match status" value="1"/>
</dbReference>
<dbReference type="SMART" id="SM00186">
    <property type="entry name" value="FBG"/>
    <property type="match status" value="1"/>
</dbReference>
<feature type="compositionally biased region" description="Polar residues" evidence="6">
    <location>
        <begin position="928"/>
        <end position="941"/>
    </location>
</feature>
<keyword evidence="5" id="KW-0768">Sushi</keyword>
<feature type="domain" description="Fibrinogen C-terminal" evidence="12">
    <location>
        <begin position="25"/>
        <end position="249"/>
    </location>
</feature>
<evidence type="ECO:0000259" key="12">
    <source>
        <dbReference type="PROSITE" id="PS51406"/>
    </source>
</evidence>
<dbReference type="PROSITE" id="PS50923">
    <property type="entry name" value="SUSHI"/>
    <property type="match status" value="1"/>
</dbReference>
<dbReference type="InterPro" id="IPR018378">
    <property type="entry name" value="C-type_lectin_CS"/>
</dbReference>
<accession>A0A8K0ECH5</accession>
<reference evidence="13" key="1">
    <citation type="submission" date="2022-01" db="EMBL/GenBank/DDBJ databases">
        <authorList>
            <person name="Braso-Vives M."/>
        </authorList>
    </citation>
    <scope>NUCLEOTIDE SEQUENCE</scope>
</reference>
<dbReference type="InterPro" id="IPR035976">
    <property type="entry name" value="Sushi/SCR/CCP_sf"/>
</dbReference>
<feature type="disulfide bond" evidence="5">
    <location>
        <begin position="836"/>
        <end position="863"/>
    </location>
</feature>
<dbReference type="PROSITE" id="PS00022">
    <property type="entry name" value="EGF_1"/>
    <property type="match status" value="1"/>
</dbReference>
<evidence type="ECO:0000256" key="2">
    <source>
        <dbReference type="ARBA" id="ARBA00022737"/>
    </source>
</evidence>
<dbReference type="Pfam" id="PF00147">
    <property type="entry name" value="Fibrinogen_C"/>
    <property type="match status" value="1"/>
</dbReference>
<protein>
    <submittedName>
        <fullName evidence="13">FIBCD1 protein</fullName>
    </submittedName>
</protein>
<dbReference type="CDD" id="cd00087">
    <property type="entry name" value="FReD"/>
    <property type="match status" value="1"/>
</dbReference>
<keyword evidence="3 4" id="KW-1015">Disulfide bond</keyword>
<gene>
    <name evidence="13" type="primary">FIBCD1</name>
    <name evidence="13" type="ORF">BLAG_LOCUS9471</name>
</gene>
<evidence type="ECO:0000259" key="9">
    <source>
        <dbReference type="PROSITE" id="PS50026"/>
    </source>
</evidence>
<evidence type="ECO:0000313" key="13">
    <source>
        <dbReference type="EMBL" id="CAH1247959.1"/>
    </source>
</evidence>
<feature type="chain" id="PRO_5035478338" evidence="7">
    <location>
        <begin position="22"/>
        <end position="941"/>
    </location>
</feature>
<dbReference type="OrthoDB" id="7972392at2759"/>
<keyword evidence="1 7" id="KW-0732">Signal</keyword>
<dbReference type="Gene3D" id="2.60.120.260">
    <property type="entry name" value="Galactose-binding domain-like"/>
    <property type="match status" value="2"/>
</dbReference>
<dbReference type="CDD" id="cd00033">
    <property type="entry name" value="CCP"/>
    <property type="match status" value="1"/>
</dbReference>
<feature type="domain" description="C-type lectin" evidence="10">
    <location>
        <begin position="261"/>
        <end position="375"/>
    </location>
</feature>
<name>A0A8K0ECH5_BRALA</name>
<dbReference type="Pfam" id="PF12248">
    <property type="entry name" value="Methyltransf_FA"/>
    <property type="match status" value="1"/>
</dbReference>
<dbReference type="SUPFAM" id="SSF49785">
    <property type="entry name" value="Galactose-binding domain-like"/>
    <property type="match status" value="1"/>
</dbReference>
<dbReference type="InterPro" id="IPR000421">
    <property type="entry name" value="FA58C"/>
</dbReference>
<evidence type="ECO:0000256" key="7">
    <source>
        <dbReference type="SAM" id="SignalP"/>
    </source>
</evidence>
<dbReference type="FunFam" id="3.90.215.10:FF:000001">
    <property type="entry name" value="Tenascin isoform 1"/>
    <property type="match status" value="1"/>
</dbReference>
<organism evidence="13 14">
    <name type="scientific">Branchiostoma lanceolatum</name>
    <name type="common">Common lancelet</name>
    <name type="synonym">Amphioxus lanceolatum</name>
    <dbReference type="NCBI Taxonomy" id="7740"/>
    <lineage>
        <taxon>Eukaryota</taxon>
        <taxon>Metazoa</taxon>
        <taxon>Chordata</taxon>
        <taxon>Cephalochordata</taxon>
        <taxon>Leptocardii</taxon>
        <taxon>Amphioxiformes</taxon>
        <taxon>Branchiostomatidae</taxon>
        <taxon>Branchiostoma</taxon>
    </lineage>
</organism>
<dbReference type="InterPro" id="IPR000742">
    <property type="entry name" value="EGF"/>
</dbReference>
<dbReference type="SUPFAM" id="SSF56436">
    <property type="entry name" value="C-type lectin-like"/>
    <property type="match status" value="2"/>
</dbReference>
<feature type="domain" description="EGF-like" evidence="9">
    <location>
        <begin position="502"/>
        <end position="543"/>
    </location>
</feature>
<proteinExistence type="predicted"/>
<evidence type="ECO:0000256" key="3">
    <source>
        <dbReference type="ARBA" id="ARBA00023157"/>
    </source>
</evidence>
<feature type="domain" description="C-type lectin" evidence="10">
    <location>
        <begin position="388"/>
        <end position="507"/>
    </location>
</feature>
<dbReference type="SUPFAM" id="SSF57535">
    <property type="entry name" value="Complement control module/SCR domain"/>
    <property type="match status" value="1"/>
</dbReference>
<dbReference type="Pfam" id="PF00059">
    <property type="entry name" value="Lectin_C"/>
    <property type="match status" value="2"/>
</dbReference>
<dbReference type="NCBIfam" id="NF040941">
    <property type="entry name" value="GGGWT_bact"/>
    <property type="match status" value="1"/>
</dbReference>
<dbReference type="SMART" id="SM00034">
    <property type="entry name" value="CLECT"/>
    <property type="match status" value="2"/>
</dbReference>
<feature type="domain" description="Sushi" evidence="11">
    <location>
        <begin position="804"/>
        <end position="865"/>
    </location>
</feature>
<evidence type="ECO:0000256" key="5">
    <source>
        <dbReference type="PROSITE-ProRule" id="PRU00302"/>
    </source>
</evidence>
<dbReference type="Gene3D" id="3.90.215.10">
    <property type="entry name" value="Gamma Fibrinogen, chain A, domain 1"/>
    <property type="match status" value="1"/>
</dbReference>
<evidence type="ECO:0000259" key="11">
    <source>
        <dbReference type="PROSITE" id="PS50923"/>
    </source>
</evidence>
<feature type="domain" description="F5/8 type C" evidence="8">
    <location>
        <begin position="546"/>
        <end position="603"/>
    </location>
</feature>
<dbReference type="InterPro" id="IPR002181">
    <property type="entry name" value="Fibrinogen_a/b/g_C_dom"/>
</dbReference>
<dbReference type="Pfam" id="PF00084">
    <property type="entry name" value="Sushi"/>
    <property type="match status" value="1"/>
</dbReference>
<evidence type="ECO:0000313" key="14">
    <source>
        <dbReference type="Proteomes" id="UP000838412"/>
    </source>
</evidence>
<dbReference type="InterPro" id="IPR016186">
    <property type="entry name" value="C-type_lectin-like/link_sf"/>
</dbReference>
<feature type="signal peptide" evidence="7">
    <location>
        <begin position="1"/>
        <end position="21"/>
    </location>
</feature>
<sequence length="941" mass="105291">MAKLGLGLAFAVAFAIFLVDSSEPSSDLISPKNCADLYLLGVHESGPYYVGYPGPFLVYCDMDTNGGGWTIIQRRQDGSVPFDKPWDEYVHGFGNVSGEFWLGLDRLHRLTTHQDHELYVSLEDWDGESAFAKYGEFSVGEADSKYTATISGYSGNATDSLTPSSKDNMNNEKFTTWDQDNDNNGNNCAAVFGQGGWWYPESCDYAMLNGQYLTGCDSNCESAQGIVWETWKGYRYSLKKTAMMIRPTSFPRCPHEDYVRFKGVCYKYFAEPKTYDDARQTCAADGGMLAMPKDNAINTFIAGLGNGEKCWIGLTDADREGQWVFADGQTLESTGYYNWAPDQPKNSNEQDCAVLMSGSTWGDAGCNVDRKFNCQIDQECPKPGYVRFNGICYKDFADDEDKKTYDEARQTCAADGGMLAMPKDGETNTFIAELGNGNDQRWIGLTDADSEDQWVFEDGQTLQSTGYSNWKDNEPTDDDDKHCAVLRPNDSTWEDKGCSDSKRFICQLFQGTCQHGGTVTTDGSDTGRYSCLCTAGWRGTYCEQACLQPLGMESGAIPDDRITASSYWGPDHEPYRGRLNGAAGEGAWVVGKTNKTVGQWLQVFEGNRDGDTSVTNLLEHPFDARYVRFYPQTWNDQISMRAEVLGCNTETSCTDTKSFYNERWWYNYTLDSENLFPPPVNQPVVFEARAKDAVHISLSAENRYIGLGHQYEIRIGIATNTKSSISPPGWNPVHTPGILSPNNFRRFWICWTKRDKLYIAVGRDGEGKPFVSTIDRNPKDINYVGYGTSDPNGQFRFKCEQDFTVCPEPPTVNHTADSGPDCICPYWTGKRCTYQCIPGYHAAGGDVTRTCGGDGQWTGTLQCHDTWHIRADNYGVISVNRCTIESTTHNNNSNSNTTSRYLRSDNHQQVVTRSDVINTLGKHPRSRMGTNRYQFNHRTSQ</sequence>
<dbReference type="InterPro" id="IPR014716">
    <property type="entry name" value="Fibrinogen_a/b/g_C_1"/>
</dbReference>
<comment type="caution">
    <text evidence="4">Lacks conserved residue(s) required for the propagation of feature annotation.</text>
</comment>
<keyword evidence="2" id="KW-0677">Repeat</keyword>
<dbReference type="Gene3D" id="3.10.100.10">
    <property type="entry name" value="Mannose-Binding Protein A, subunit A"/>
    <property type="match status" value="2"/>
</dbReference>
<feature type="domain" description="F5/8 type C" evidence="8">
    <location>
        <begin position="604"/>
        <end position="647"/>
    </location>
</feature>
<dbReference type="InterPro" id="IPR036056">
    <property type="entry name" value="Fibrinogen-like_C"/>
</dbReference>
<feature type="region of interest" description="Disordered" evidence="6">
    <location>
        <begin position="889"/>
        <end position="908"/>
    </location>
</feature>
<dbReference type="GO" id="GO:0005615">
    <property type="term" value="C:extracellular space"/>
    <property type="evidence" value="ECO:0007669"/>
    <property type="project" value="TreeGrafter"/>
</dbReference>
<evidence type="ECO:0000259" key="10">
    <source>
        <dbReference type="PROSITE" id="PS50041"/>
    </source>
</evidence>
<dbReference type="AlphaFoldDB" id="A0A8K0ECH5"/>
<dbReference type="SMART" id="SM00181">
    <property type="entry name" value="EGF"/>
    <property type="match status" value="1"/>
</dbReference>
<keyword evidence="14" id="KW-1185">Reference proteome</keyword>
<dbReference type="PANTHER" id="PTHR19143:SF458">
    <property type="entry name" value="FIBRINOGEN C-TERMINAL DOMAIN-CONTAINING PROTEIN-RELATED"/>
    <property type="match status" value="1"/>
</dbReference>
<feature type="disulfide bond" evidence="4">
    <location>
        <begin position="533"/>
        <end position="542"/>
    </location>
</feature>
<dbReference type="PROSITE" id="PS50022">
    <property type="entry name" value="FA58C_3"/>
    <property type="match status" value="2"/>
</dbReference>
<dbReference type="InterPro" id="IPR000436">
    <property type="entry name" value="Sushi_SCR_CCP_dom"/>
</dbReference>
<dbReference type="SMART" id="SM00231">
    <property type="entry name" value="FA58C"/>
    <property type="match status" value="1"/>
</dbReference>
<evidence type="ECO:0000259" key="8">
    <source>
        <dbReference type="PROSITE" id="PS50022"/>
    </source>
</evidence>
<feature type="compositionally biased region" description="Low complexity" evidence="6">
    <location>
        <begin position="889"/>
        <end position="899"/>
    </location>
</feature>
<dbReference type="PROSITE" id="PS00615">
    <property type="entry name" value="C_TYPE_LECTIN_1"/>
    <property type="match status" value="1"/>
</dbReference>
<dbReference type="InterPro" id="IPR008979">
    <property type="entry name" value="Galactose-bd-like_sf"/>
</dbReference>
<dbReference type="Gene3D" id="2.10.25.10">
    <property type="entry name" value="Laminin"/>
    <property type="match status" value="1"/>
</dbReference>
<dbReference type="SUPFAM" id="SSF56496">
    <property type="entry name" value="Fibrinogen C-terminal domain-like"/>
    <property type="match status" value="1"/>
</dbReference>
<dbReference type="InterPro" id="IPR050373">
    <property type="entry name" value="Fibrinogen_C-term_domain"/>
</dbReference>